<name>A7NLU7_ROSCS</name>
<dbReference type="KEGG" id="rca:Rcas_2415"/>
<proteinExistence type="predicted"/>
<keyword evidence="3" id="KW-1185">Reference proteome</keyword>
<accession>A7NLU7</accession>
<evidence type="ECO:0000313" key="3">
    <source>
        <dbReference type="Proteomes" id="UP000000263"/>
    </source>
</evidence>
<feature type="region of interest" description="Disordered" evidence="1">
    <location>
        <begin position="71"/>
        <end position="98"/>
    </location>
</feature>
<dbReference type="EMBL" id="CP000804">
    <property type="protein sequence ID" value="ABU58495.1"/>
    <property type="molecule type" value="Genomic_DNA"/>
</dbReference>
<evidence type="ECO:0000256" key="1">
    <source>
        <dbReference type="SAM" id="MobiDB-lite"/>
    </source>
</evidence>
<sequence length="98" mass="10982">MKSFLKDLRPTACLRVNPCSPYDTHPYNLFTTIIRQIKTPFGYTEYWSGSFIGLVVTLSHHNTVLSTHRLRTHNRAQKGESKEVTQSRAAGGSADVSS</sequence>
<dbReference type="AlphaFoldDB" id="A7NLU7"/>
<organism evidence="2 3">
    <name type="scientific">Roseiflexus castenholzii (strain DSM 13941 / HLO8)</name>
    <dbReference type="NCBI Taxonomy" id="383372"/>
    <lineage>
        <taxon>Bacteria</taxon>
        <taxon>Bacillati</taxon>
        <taxon>Chloroflexota</taxon>
        <taxon>Chloroflexia</taxon>
        <taxon>Chloroflexales</taxon>
        <taxon>Roseiflexineae</taxon>
        <taxon>Roseiflexaceae</taxon>
        <taxon>Roseiflexus</taxon>
    </lineage>
</organism>
<gene>
    <name evidence="2" type="ordered locus">Rcas_2415</name>
</gene>
<dbReference type="Proteomes" id="UP000000263">
    <property type="component" value="Chromosome"/>
</dbReference>
<dbReference type="HOGENOM" id="CLU_2331892_0_0_0"/>
<protein>
    <submittedName>
        <fullName evidence="2">Uncharacterized protein</fullName>
    </submittedName>
</protein>
<dbReference type="STRING" id="383372.Rcas_2415"/>
<reference evidence="2 3" key="1">
    <citation type="submission" date="2007-08" db="EMBL/GenBank/DDBJ databases">
        <title>Complete sequence of Roseiflexus castenholzii DSM 13941.</title>
        <authorList>
            <consortium name="US DOE Joint Genome Institute"/>
            <person name="Copeland A."/>
            <person name="Lucas S."/>
            <person name="Lapidus A."/>
            <person name="Barry K."/>
            <person name="Glavina del Rio T."/>
            <person name="Dalin E."/>
            <person name="Tice H."/>
            <person name="Pitluck S."/>
            <person name="Thompson L.S."/>
            <person name="Brettin T."/>
            <person name="Bruce D."/>
            <person name="Detter J.C."/>
            <person name="Han C."/>
            <person name="Tapia R."/>
            <person name="Schmutz J."/>
            <person name="Larimer F."/>
            <person name="Land M."/>
            <person name="Hauser L."/>
            <person name="Kyrpides N."/>
            <person name="Mikhailova N."/>
            <person name="Bryant D.A."/>
            <person name="Hanada S."/>
            <person name="Tsukatani Y."/>
            <person name="Richardson P."/>
        </authorList>
    </citation>
    <scope>NUCLEOTIDE SEQUENCE [LARGE SCALE GENOMIC DNA]</scope>
    <source>
        <strain evidence="3">DSM 13941 / HLO8</strain>
    </source>
</reference>
<evidence type="ECO:0000313" key="2">
    <source>
        <dbReference type="EMBL" id="ABU58495.1"/>
    </source>
</evidence>